<protein>
    <submittedName>
        <fullName evidence="2">Uncharacterized protein</fullName>
    </submittedName>
</protein>
<dbReference type="EMBL" id="CP035282">
    <property type="protein sequence ID" value="QAT61560.1"/>
    <property type="molecule type" value="Genomic_DNA"/>
</dbReference>
<feature type="transmembrane region" description="Helical" evidence="1">
    <location>
        <begin position="20"/>
        <end position="36"/>
    </location>
</feature>
<name>A0A410QC62_9FIRM</name>
<evidence type="ECO:0000313" key="3">
    <source>
        <dbReference type="Proteomes" id="UP000287969"/>
    </source>
</evidence>
<dbReference type="Proteomes" id="UP000287969">
    <property type="component" value="Chromosome"/>
</dbReference>
<keyword evidence="1" id="KW-1133">Transmembrane helix</keyword>
<gene>
    <name evidence="2" type="ORF">EQM13_08195</name>
</gene>
<sequence length="63" mass="7270">MRGGKPWHIRPPHRCRRGPFRIIGLILMILGGILIIKVIPINFWLLIFAFVIFITGLLLYKCG</sequence>
<accession>A0A410QC62</accession>
<feature type="transmembrane region" description="Helical" evidence="1">
    <location>
        <begin position="42"/>
        <end position="60"/>
    </location>
</feature>
<dbReference type="AlphaFoldDB" id="A0A410QC62"/>
<keyword evidence="1" id="KW-0472">Membrane</keyword>
<reference evidence="3" key="1">
    <citation type="submission" date="2019-01" db="EMBL/GenBank/DDBJ databases">
        <title>Draft genomes of a novel of Sporanaerobacter strains.</title>
        <authorList>
            <person name="Ma S."/>
        </authorList>
    </citation>
    <scope>NUCLEOTIDE SEQUENCE [LARGE SCALE GENOMIC DNA]</scope>
    <source>
        <strain evidence="3">NJN-17</strain>
    </source>
</reference>
<organism evidence="2 3">
    <name type="scientific">Acidilutibacter cellobiosedens</name>
    <dbReference type="NCBI Taxonomy" id="2507161"/>
    <lineage>
        <taxon>Bacteria</taxon>
        <taxon>Bacillati</taxon>
        <taxon>Bacillota</taxon>
        <taxon>Tissierellia</taxon>
        <taxon>Tissierellales</taxon>
        <taxon>Acidilutibacteraceae</taxon>
        <taxon>Acidilutibacter</taxon>
    </lineage>
</organism>
<keyword evidence="1" id="KW-0812">Transmembrane</keyword>
<dbReference type="RefSeq" id="WP_071138815.1">
    <property type="nucleotide sequence ID" value="NZ_CP035282.1"/>
</dbReference>
<evidence type="ECO:0000313" key="2">
    <source>
        <dbReference type="EMBL" id="QAT61560.1"/>
    </source>
</evidence>
<dbReference type="KEGG" id="spoa:EQM13_08195"/>
<proteinExistence type="predicted"/>
<evidence type="ECO:0000256" key="1">
    <source>
        <dbReference type="SAM" id="Phobius"/>
    </source>
</evidence>
<keyword evidence="3" id="KW-1185">Reference proteome</keyword>